<feature type="signal peptide" evidence="2">
    <location>
        <begin position="1"/>
        <end position="16"/>
    </location>
</feature>
<dbReference type="PROSITE" id="PS51257">
    <property type="entry name" value="PROKAR_LIPOPROTEIN"/>
    <property type="match status" value="1"/>
</dbReference>
<evidence type="ECO:0000256" key="2">
    <source>
        <dbReference type="SAM" id="SignalP"/>
    </source>
</evidence>
<proteinExistence type="predicted"/>
<dbReference type="EMBL" id="CP071090">
    <property type="protein sequence ID" value="QSQ23186.1"/>
    <property type="molecule type" value="Genomic_DNA"/>
</dbReference>
<dbReference type="RefSeq" id="WP_206724761.1">
    <property type="nucleotide sequence ID" value="NZ_CP071090.1"/>
</dbReference>
<protein>
    <recommendedName>
        <fullName evidence="5">Lipoprotein</fullName>
    </recommendedName>
</protein>
<keyword evidence="2" id="KW-0732">Signal</keyword>
<feature type="region of interest" description="Disordered" evidence="1">
    <location>
        <begin position="76"/>
        <end position="103"/>
    </location>
</feature>
<sequence length="103" mass="10589">MTMKVTFMGFGLLALAVGCGNTPPEESATPPDSQVQASPARDMPSERELAATRTAASVTAVPVRYVVDPGTTTRLSVSAGAERANSSSPSEPLTPGAARRSLK</sequence>
<evidence type="ECO:0000313" key="4">
    <source>
        <dbReference type="Proteomes" id="UP000662747"/>
    </source>
</evidence>
<name>A0ABX7NW67_9BACT</name>
<organism evidence="3 4">
    <name type="scientific">Pyxidicoccus parkwayensis</name>
    <dbReference type="NCBI Taxonomy" id="2813578"/>
    <lineage>
        <taxon>Bacteria</taxon>
        <taxon>Pseudomonadati</taxon>
        <taxon>Myxococcota</taxon>
        <taxon>Myxococcia</taxon>
        <taxon>Myxococcales</taxon>
        <taxon>Cystobacterineae</taxon>
        <taxon>Myxococcaceae</taxon>
        <taxon>Pyxidicoccus</taxon>
    </lineage>
</organism>
<evidence type="ECO:0000313" key="3">
    <source>
        <dbReference type="EMBL" id="QSQ23186.1"/>
    </source>
</evidence>
<accession>A0ABX7NW67</accession>
<feature type="chain" id="PRO_5046641167" description="Lipoprotein" evidence="2">
    <location>
        <begin position="17"/>
        <end position="103"/>
    </location>
</feature>
<reference evidence="3 4" key="1">
    <citation type="submission" date="2021-02" db="EMBL/GenBank/DDBJ databases">
        <title>De Novo genome assembly of isolated myxobacteria.</title>
        <authorList>
            <person name="Stevens D.C."/>
        </authorList>
    </citation>
    <scope>NUCLEOTIDE SEQUENCE [LARGE SCALE GENOMIC DNA]</scope>
    <source>
        <strain evidence="4">SCPEA02</strain>
    </source>
</reference>
<gene>
    <name evidence="3" type="ORF">JY651_50295</name>
</gene>
<dbReference type="Proteomes" id="UP000662747">
    <property type="component" value="Chromosome"/>
</dbReference>
<evidence type="ECO:0008006" key="5">
    <source>
        <dbReference type="Google" id="ProtNLM"/>
    </source>
</evidence>
<feature type="region of interest" description="Disordered" evidence="1">
    <location>
        <begin position="18"/>
        <end position="55"/>
    </location>
</feature>
<keyword evidence="4" id="KW-1185">Reference proteome</keyword>
<evidence type="ECO:0000256" key="1">
    <source>
        <dbReference type="SAM" id="MobiDB-lite"/>
    </source>
</evidence>